<dbReference type="Proteomes" id="UP000563853">
    <property type="component" value="Unassembled WGS sequence"/>
</dbReference>
<dbReference type="EMBL" id="JABAFP010000028">
    <property type="protein sequence ID" value="NME42569.1"/>
    <property type="molecule type" value="Genomic_DNA"/>
</dbReference>
<keyword evidence="3" id="KW-0694">RNA-binding</keyword>
<feature type="domain" description="Csm4 C-terminal" evidence="5">
    <location>
        <begin position="229"/>
        <end position="318"/>
    </location>
</feature>
<protein>
    <recommendedName>
        <fullName evidence="2">CRISPR system Cms protein Csm4</fullName>
    </recommendedName>
</protein>
<dbReference type="Pfam" id="PF17953">
    <property type="entry name" value="Csm4_C"/>
    <property type="match status" value="1"/>
</dbReference>
<comment type="similarity">
    <text evidence="1">Belongs to the CRISPR-associated Csm4 family.</text>
</comment>
<evidence type="ECO:0000256" key="4">
    <source>
        <dbReference type="ARBA" id="ARBA00023118"/>
    </source>
</evidence>
<reference evidence="6 7" key="1">
    <citation type="submission" date="2020-04" db="EMBL/GenBank/DDBJ databases">
        <authorList>
            <person name="Hitch T.C.A."/>
            <person name="Wylensek D."/>
            <person name="Clavel T."/>
        </authorList>
    </citation>
    <scope>NUCLEOTIDE SEQUENCE [LARGE SCALE GENOMIC DNA]</scope>
    <source>
        <strain evidence="6 7">WCA-389-WT-5H1</strain>
    </source>
</reference>
<dbReference type="RefSeq" id="WP_170091789.1">
    <property type="nucleotide sequence ID" value="NZ_JABAFP010000028.1"/>
</dbReference>
<evidence type="ECO:0000259" key="5">
    <source>
        <dbReference type="Pfam" id="PF17953"/>
    </source>
</evidence>
<dbReference type="InterPro" id="IPR040932">
    <property type="entry name" value="Csm4_C"/>
</dbReference>
<sequence>MAYAIAKLNFTKPVHFGTGNLVSHQNTVLADTLFSALCNEADKLGKYAQLIQLVADDKLKLSDTFPFSGNTLFLPKPSIIVDRKVSETSPENNSVLKKQFKKLAYISVANYTRFFDNTLDVAAENAKLGSLGSSSVQTRVNLAPDQPESLPYKVSTYRFAASCGLYCIFEYQVESTFSLLEELLTNLSFTGIGGKRSSGLGRFTCTLSKLTPSDIQTKQLLNFLDNQLAPWQISLSVALPSQKELPLLDMDASYQVIKRSGFTYRGATVSETFKHPDVFALSSGASFKKRFSGQVLNLGSFSDGKGLYRYLKPLFLGIEVE</sequence>
<evidence type="ECO:0000256" key="1">
    <source>
        <dbReference type="ARBA" id="ARBA00005772"/>
    </source>
</evidence>
<proteinExistence type="inferred from homology"/>
<dbReference type="NCBIfam" id="TIGR01903">
    <property type="entry name" value="cas5_csm4"/>
    <property type="match status" value="1"/>
</dbReference>
<gene>
    <name evidence="6" type="primary">csm4</name>
    <name evidence="6" type="ORF">HF863_07320</name>
</gene>
<evidence type="ECO:0000313" key="7">
    <source>
        <dbReference type="Proteomes" id="UP000563853"/>
    </source>
</evidence>
<accession>A0A848CAD9</accession>
<dbReference type="InterPro" id="IPR005510">
    <property type="entry name" value="Csm4"/>
</dbReference>
<evidence type="ECO:0000256" key="2">
    <source>
        <dbReference type="ARBA" id="ARBA00016109"/>
    </source>
</evidence>
<dbReference type="AlphaFoldDB" id="A0A848CAD9"/>
<evidence type="ECO:0000313" key="6">
    <source>
        <dbReference type="EMBL" id="NME42569.1"/>
    </source>
</evidence>
<evidence type="ECO:0000256" key="3">
    <source>
        <dbReference type="ARBA" id="ARBA00022884"/>
    </source>
</evidence>
<organism evidence="6 7">
    <name type="scientific">Ligilactobacillus agilis</name>
    <dbReference type="NCBI Taxonomy" id="1601"/>
    <lineage>
        <taxon>Bacteria</taxon>
        <taxon>Bacillati</taxon>
        <taxon>Bacillota</taxon>
        <taxon>Bacilli</taxon>
        <taxon>Lactobacillales</taxon>
        <taxon>Lactobacillaceae</taxon>
        <taxon>Ligilactobacillus</taxon>
    </lineage>
</organism>
<name>A0A848CAD9_9LACO</name>
<dbReference type="GO" id="GO:0051607">
    <property type="term" value="P:defense response to virus"/>
    <property type="evidence" value="ECO:0007669"/>
    <property type="project" value="UniProtKB-KW"/>
</dbReference>
<keyword evidence="4" id="KW-0051">Antiviral defense</keyword>
<dbReference type="GO" id="GO:0003723">
    <property type="term" value="F:RNA binding"/>
    <property type="evidence" value="ECO:0007669"/>
    <property type="project" value="UniProtKB-KW"/>
</dbReference>
<comment type="caution">
    <text evidence="6">The sequence shown here is derived from an EMBL/GenBank/DDBJ whole genome shotgun (WGS) entry which is preliminary data.</text>
</comment>